<evidence type="ECO:0000313" key="2">
    <source>
        <dbReference type="Proteomes" id="UP001055811"/>
    </source>
</evidence>
<evidence type="ECO:0000313" key="1">
    <source>
        <dbReference type="EMBL" id="KAI3738504.1"/>
    </source>
</evidence>
<reference evidence="2" key="1">
    <citation type="journal article" date="2022" name="Mol. Ecol. Resour.">
        <title>The genomes of chicory, endive, great burdock and yacon provide insights into Asteraceae palaeo-polyploidization history and plant inulin production.</title>
        <authorList>
            <person name="Fan W."/>
            <person name="Wang S."/>
            <person name="Wang H."/>
            <person name="Wang A."/>
            <person name="Jiang F."/>
            <person name="Liu H."/>
            <person name="Zhao H."/>
            <person name="Xu D."/>
            <person name="Zhang Y."/>
        </authorList>
    </citation>
    <scope>NUCLEOTIDE SEQUENCE [LARGE SCALE GENOMIC DNA]</scope>
    <source>
        <strain evidence="2">cv. Punajuju</strain>
    </source>
</reference>
<sequence length="231" mass="26481">MLGGLITTTLVLILGYAYPAFECFKTIERRGTENAELRFWCQYWVLIAIITVFERIADLFVSWVPMYYEMKLALIIYLWYPKTKGTGYVYETLLRPFLSRHETDIERHLNEMRTRAWDVAIHYWNNSSELGQAKFFEILQYIASQPTRPRSEASPNYGNSGDRRPPPPPPTVPPTSAEASQPPQSDQAEERWIPTAPPMPNVSRRHPVNPGELDTPESPSGPQLNPGTKIE</sequence>
<keyword evidence="2" id="KW-1185">Reference proteome</keyword>
<name>A0ACB9CW06_CICIN</name>
<organism evidence="1 2">
    <name type="scientific">Cichorium intybus</name>
    <name type="common">Chicory</name>
    <dbReference type="NCBI Taxonomy" id="13427"/>
    <lineage>
        <taxon>Eukaryota</taxon>
        <taxon>Viridiplantae</taxon>
        <taxon>Streptophyta</taxon>
        <taxon>Embryophyta</taxon>
        <taxon>Tracheophyta</taxon>
        <taxon>Spermatophyta</taxon>
        <taxon>Magnoliopsida</taxon>
        <taxon>eudicotyledons</taxon>
        <taxon>Gunneridae</taxon>
        <taxon>Pentapetalae</taxon>
        <taxon>asterids</taxon>
        <taxon>campanulids</taxon>
        <taxon>Asterales</taxon>
        <taxon>Asteraceae</taxon>
        <taxon>Cichorioideae</taxon>
        <taxon>Cichorieae</taxon>
        <taxon>Cichoriinae</taxon>
        <taxon>Cichorium</taxon>
    </lineage>
</organism>
<accession>A0ACB9CW06</accession>
<proteinExistence type="predicted"/>
<comment type="caution">
    <text evidence="1">The sequence shown here is derived from an EMBL/GenBank/DDBJ whole genome shotgun (WGS) entry which is preliminary data.</text>
</comment>
<gene>
    <name evidence="1" type="ORF">L2E82_28538</name>
</gene>
<reference evidence="1 2" key="2">
    <citation type="journal article" date="2022" name="Mol. Ecol. Resour.">
        <title>The genomes of chicory, endive, great burdock and yacon provide insights into Asteraceae paleo-polyploidization history and plant inulin production.</title>
        <authorList>
            <person name="Fan W."/>
            <person name="Wang S."/>
            <person name="Wang H."/>
            <person name="Wang A."/>
            <person name="Jiang F."/>
            <person name="Liu H."/>
            <person name="Zhao H."/>
            <person name="Xu D."/>
            <person name="Zhang Y."/>
        </authorList>
    </citation>
    <scope>NUCLEOTIDE SEQUENCE [LARGE SCALE GENOMIC DNA]</scope>
    <source>
        <strain evidence="2">cv. Punajuju</strain>
        <tissue evidence="1">Leaves</tissue>
    </source>
</reference>
<dbReference type="EMBL" id="CM042013">
    <property type="protein sequence ID" value="KAI3738504.1"/>
    <property type="molecule type" value="Genomic_DNA"/>
</dbReference>
<protein>
    <submittedName>
        <fullName evidence="1">Uncharacterized protein</fullName>
    </submittedName>
</protein>
<dbReference type="Proteomes" id="UP001055811">
    <property type="component" value="Linkage Group LG05"/>
</dbReference>